<evidence type="ECO:0000256" key="3">
    <source>
        <dbReference type="ARBA" id="ARBA00022478"/>
    </source>
</evidence>
<name>A0AAD9L518_RIDPI</name>
<evidence type="ECO:0000256" key="4">
    <source>
        <dbReference type="ARBA" id="ARBA00023163"/>
    </source>
</evidence>
<dbReference type="GO" id="GO:0006351">
    <property type="term" value="P:DNA-templated transcription"/>
    <property type="evidence" value="ECO:0007669"/>
    <property type="project" value="InterPro"/>
</dbReference>
<dbReference type="AlphaFoldDB" id="A0AAD9L518"/>
<dbReference type="Proteomes" id="UP001209878">
    <property type="component" value="Unassembled WGS sequence"/>
</dbReference>
<comment type="subcellular location">
    <subcellularLocation>
        <location evidence="1">Nucleus</location>
        <location evidence="1">Nucleolus</location>
    </subcellularLocation>
</comment>
<keyword evidence="3" id="KW-0240">DNA-directed RNA polymerase</keyword>
<comment type="caution">
    <text evidence="6">The sequence shown here is derived from an EMBL/GenBank/DDBJ whole genome shotgun (WGS) entry which is preliminary data.</text>
</comment>
<sequence length="407" mass="45862">MANITLEVVNPKKKCSVVLANFLNAKLNHKHGHRVRVGYYENTNHKGKKKDKILVAETERMQYVGYSTGPLAPRASASSKYLVGMLNKKTGKMKVYDADMFNLKPVLAAEDEVEQDEVDASMTYMEQVDRLTSAFGTTRKKRAMTSRLKNALTGEVLKSAVGSAVDEVLARQQELGVTPATVPASSGLVPPHNKDATRPQDVYQLKDIISAEEMEALKTPIKTWLNTANKDISLEGYPECVASHLQMLPLEKKSRVRKASCLMYLHYMIVLYHKKAKELSRKDLFVETLEIPDIVSKKLLDKFTVTSCNATGRTVRARPARLKDMLLSYVLVLCLILDDFNLEYTKLRKDLYMSQIKLSNHLKALGCLIRSQKVVTEDGTQDQKGFATLPVPIQFPELKKKTIKERR</sequence>
<evidence type="ECO:0000256" key="1">
    <source>
        <dbReference type="ARBA" id="ARBA00004604"/>
    </source>
</evidence>
<organism evidence="6 7">
    <name type="scientific">Ridgeia piscesae</name>
    <name type="common">Tubeworm</name>
    <dbReference type="NCBI Taxonomy" id="27915"/>
    <lineage>
        <taxon>Eukaryota</taxon>
        <taxon>Metazoa</taxon>
        <taxon>Spiralia</taxon>
        <taxon>Lophotrochozoa</taxon>
        <taxon>Annelida</taxon>
        <taxon>Polychaeta</taxon>
        <taxon>Sedentaria</taxon>
        <taxon>Canalipalpata</taxon>
        <taxon>Sabellida</taxon>
        <taxon>Siboglinidae</taxon>
        <taxon>Ridgeia</taxon>
    </lineage>
</organism>
<dbReference type="InterPro" id="IPR009668">
    <property type="entry name" value="RNA_pol-assoc_fac_A49-like"/>
</dbReference>
<accession>A0AAD9L518</accession>
<evidence type="ECO:0008006" key="8">
    <source>
        <dbReference type="Google" id="ProtNLM"/>
    </source>
</evidence>
<comment type="similarity">
    <text evidence="2">Belongs to the eukaryotic RPA49/POLR1E RNA polymerase subunit family.</text>
</comment>
<evidence type="ECO:0000313" key="6">
    <source>
        <dbReference type="EMBL" id="KAK2183357.1"/>
    </source>
</evidence>
<keyword evidence="4" id="KW-0804">Transcription</keyword>
<reference evidence="6" key="1">
    <citation type="journal article" date="2023" name="Mol. Biol. Evol.">
        <title>Third-Generation Sequencing Reveals the Adaptive Role of the Epigenome in Three Deep-Sea Polychaetes.</title>
        <authorList>
            <person name="Perez M."/>
            <person name="Aroh O."/>
            <person name="Sun Y."/>
            <person name="Lan Y."/>
            <person name="Juniper S.K."/>
            <person name="Young C.R."/>
            <person name="Angers B."/>
            <person name="Qian P.Y."/>
        </authorList>
    </citation>
    <scope>NUCLEOTIDE SEQUENCE</scope>
    <source>
        <strain evidence="6">R07B-5</strain>
    </source>
</reference>
<dbReference type="GO" id="GO:0003677">
    <property type="term" value="F:DNA binding"/>
    <property type="evidence" value="ECO:0007669"/>
    <property type="project" value="InterPro"/>
</dbReference>
<dbReference type="GO" id="GO:0005730">
    <property type="term" value="C:nucleolus"/>
    <property type="evidence" value="ECO:0007669"/>
    <property type="project" value="UniProtKB-SubCell"/>
</dbReference>
<dbReference type="GO" id="GO:0000428">
    <property type="term" value="C:DNA-directed RNA polymerase complex"/>
    <property type="evidence" value="ECO:0007669"/>
    <property type="project" value="UniProtKB-KW"/>
</dbReference>
<proteinExistence type="inferred from homology"/>
<gene>
    <name evidence="6" type="ORF">NP493_311g01014</name>
</gene>
<dbReference type="Pfam" id="PF06870">
    <property type="entry name" value="RNA_pol_I_A49"/>
    <property type="match status" value="1"/>
</dbReference>
<evidence type="ECO:0000256" key="5">
    <source>
        <dbReference type="ARBA" id="ARBA00023242"/>
    </source>
</evidence>
<evidence type="ECO:0000256" key="2">
    <source>
        <dbReference type="ARBA" id="ARBA00009430"/>
    </source>
</evidence>
<keyword evidence="7" id="KW-1185">Reference proteome</keyword>
<dbReference type="EMBL" id="JAODUO010000314">
    <property type="protein sequence ID" value="KAK2183357.1"/>
    <property type="molecule type" value="Genomic_DNA"/>
</dbReference>
<keyword evidence="5" id="KW-0539">Nucleus</keyword>
<evidence type="ECO:0000313" key="7">
    <source>
        <dbReference type="Proteomes" id="UP001209878"/>
    </source>
</evidence>
<dbReference type="PANTHER" id="PTHR14440">
    <property type="entry name" value="DNA-DIRECTED RNA POLYMERASE I SUBUNIT RPA49"/>
    <property type="match status" value="1"/>
</dbReference>
<protein>
    <recommendedName>
        <fullName evidence="8">DNA-directed RNA polymerase I subunit RPA49</fullName>
    </recommendedName>
</protein>